<evidence type="ECO:0000313" key="7">
    <source>
        <dbReference type="Proteomes" id="UP000602653"/>
    </source>
</evidence>
<dbReference type="InterPro" id="IPR019109">
    <property type="entry name" value="MamF_MmsF"/>
</dbReference>
<evidence type="ECO:0000256" key="2">
    <source>
        <dbReference type="ARBA" id="ARBA00022692"/>
    </source>
</evidence>
<keyword evidence="7" id="KW-1185">Reference proteome</keyword>
<sequence>MTQSIYDNGRLVASVSEDDLIWAKIAHLSAILAMIVSATSLSFLGPLVIWGLKKDSSTYVRSAAAESFNFNIGMWVMNAIGWILTFTLILAPVGIPLIIASFVLTLWHHLKAFGAVNRHEQYHYPFQISVLS</sequence>
<keyword evidence="3 5" id="KW-1133">Transmembrane helix</keyword>
<keyword evidence="4 5" id="KW-0472">Membrane</keyword>
<evidence type="ECO:0000256" key="5">
    <source>
        <dbReference type="SAM" id="Phobius"/>
    </source>
</evidence>
<organism evidence="6 7">
    <name type="scientific">Arcanobacterium phocisimile</name>
    <dbReference type="NCBI Taxonomy" id="1302235"/>
    <lineage>
        <taxon>Bacteria</taxon>
        <taxon>Bacillati</taxon>
        <taxon>Actinomycetota</taxon>
        <taxon>Actinomycetes</taxon>
        <taxon>Actinomycetales</taxon>
        <taxon>Actinomycetaceae</taxon>
        <taxon>Arcanobacterium</taxon>
    </lineage>
</organism>
<evidence type="ECO:0000256" key="3">
    <source>
        <dbReference type="ARBA" id="ARBA00022989"/>
    </source>
</evidence>
<feature type="transmembrane region" description="Helical" evidence="5">
    <location>
        <begin position="72"/>
        <end position="104"/>
    </location>
</feature>
<dbReference type="EMBL" id="CP070228">
    <property type="protein sequence ID" value="QRV01898.1"/>
    <property type="molecule type" value="Genomic_DNA"/>
</dbReference>
<dbReference type="Pfam" id="PF09685">
    <property type="entry name" value="MamF_MmsF"/>
    <property type="match status" value="1"/>
</dbReference>
<name>A0ABX7IJ73_9ACTO</name>
<keyword evidence="2 5" id="KW-0812">Transmembrane</keyword>
<evidence type="ECO:0000256" key="1">
    <source>
        <dbReference type="ARBA" id="ARBA00004141"/>
    </source>
</evidence>
<accession>A0ABX7IJ73</accession>
<gene>
    <name evidence="6" type="ORF">JTE88_07385</name>
</gene>
<reference evidence="6 7" key="1">
    <citation type="submission" date="2021-02" db="EMBL/GenBank/DDBJ databases">
        <title>Complete Genome Sequence of Arcanobacterium phocisimile strain DSM 26142T from a harbour seal.</title>
        <authorList>
            <person name="Borowiak M."/>
            <person name="Alssahen M."/>
            <person name="Malorny B."/>
            <person name="Laemmler C."/>
            <person name="Siebert U."/>
            <person name="Ploetz M."/>
            <person name="Abdulmawjood A."/>
        </authorList>
    </citation>
    <scope>NUCLEOTIDE SEQUENCE [LARGE SCALE GENOMIC DNA]</scope>
    <source>
        <strain evidence="6 7">DSM 26142</strain>
    </source>
</reference>
<evidence type="ECO:0000256" key="4">
    <source>
        <dbReference type="ARBA" id="ARBA00023136"/>
    </source>
</evidence>
<dbReference type="RefSeq" id="WP_204424001.1">
    <property type="nucleotide sequence ID" value="NZ_CP070228.1"/>
</dbReference>
<comment type="subcellular location">
    <subcellularLocation>
        <location evidence="1">Membrane</location>
        <topology evidence="1">Multi-pass membrane protein</topology>
    </subcellularLocation>
</comment>
<proteinExistence type="predicted"/>
<dbReference type="Proteomes" id="UP000602653">
    <property type="component" value="Chromosome"/>
</dbReference>
<protein>
    <submittedName>
        <fullName evidence="6">DUF4870 domain-containing protein</fullName>
    </submittedName>
</protein>
<feature type="transmembrane region" description="Helical" evidence="5">
    <location>
        <begin position="30"/>
        <end position="52"/>
    </location>
</feature>
<evidence type="ECO:0000313" key="6">
    <source>
        <dbReference type="EMBL" id="QRV01898.1"/>
    </source>
</evidence>